<protein>
    <recommendedName>
        <fullName evidence="4">Bacteriocin-associated integral membrane protein</fullName>
    </recommendedName>
</protein>
<feature type="transmembrane region" description="Helical" evidence="1">
    <location>
        <begin position="310"/>
        <end position="331"/>
    </location>
</feature>
<feature type="transmembrane region" description="Helical" evidence="1">
    <location>
        <begin position="603"/>
        <end position="626"/>
    </location>
</feature>
<dbReference type="EMBL" id="NGJU01000007">
    <property type="protein sequence ID" value="RST96418.1"/>
    <property type="molecule type" value="Genomic_DNA"/>
</dbReference>
<keyword evidence="3" id="KW-1185">Reference proteome</keyword>
<feature type="transmembrane region" description="Helical" evidence="1">
    <location>
        <begin position="235"/>
        <end position="256"/>
    </location>
</feature>
<dbReference type="RefSeq" id="WP_126779023.1">
    <property type="nucleotide sequence ID" value="NZ_NGJU01000007.1"/>
</dbReference>
<dbReference type="AlphaFoldDB" id="A0A429ZRZ2"/>
<proteinExistence type="predicted"/>
<evidence type="ECO:0000313" key="3">
    <source>
        <dbReference type="Proteomes" id="UP000287239"/>
    </source>
</evidence>
<feature type="transmembrane region" description="Helical" evidence="1">
    <location>
        <begin position="672"/>
        <end position="692"/>
    </location>
</feature>
<evidence type="ECO:0008006" key="4">
    <source>
        <dbReference type="Google" id="ProtNLM"/>
    </source>
</evidence>
<feature type="transmembrane region" description="Helical" evidence="1">
    <location>
        <begin position="646"/>
        <end position="666"/>
    </location>
</feature>
<dbReference type="Proteomes" id="UP000287239">
    <property type="component" value="Unassembled WGS sequence"/>
</dbReference>
<evidence type="ECO:0000256" key="1">
    <source>
        <dbReference type="SAM" id="Phobius"/>
    </source>
</evidence>
<dbReference type="OrthoDB" id="2076832at2"/>
<comment type="caution">
    <text evidence="2">The sequence shown here is derived from an EMBL/GenBank/DDBJ whole genome shotgun (WGS) entry which is preliminary data.</text>
</comment>
<dbReference type="GeneID" id="98567875"/>
<feature type="transmembrane region" description="Helical" evidence="1">
    <location>
        <begin position="187"/>
        <end position="208"/>
    </location>
</feature>
<organism evidence="2 3">
    <name type="scientific">Vagococcus salmoninarum</name>
    <dbReference type="NCBI Taxonomy" id="2739"/>
    <lineage>
        <taxon>Bacteria</taxon>
        <taxon>Bacillati</taxon>
        <taxon>Bacillota</taxon>
        <taxon>Bacilli</taxon>
        <taxon>Lactobacillales</taxon>
        <taxon>Enterococcaceae</taxon>
        <taxon>Vagococcus</taxon>
    </lineage>
</organism>
<feature type="transmembrane region" description="Helical" evidence="1">
    <location>
        <begin position="262"/>
        <end position="289"/>
    </location>
</feature>
<reference evidence="2 3" key="1">
    <citation type="submission" date="2017-05" db="EMBL/GenBank/DDBJ databases">
        <title>Vagococcus spp. assemblies.</title>
        <authorList>
            <person name="Gulvik C.A."/>
        </authorList>
    </citation>
    <scope>NUCLEOTIDE SEQUENCE [LARGE SCALE GENOMIC DNA]</scope>
    <source>
        <strain evidence="2 3">NCFB 2777</strain>
    </source>
</reference>
<keyword evidence="1" id="KW-0472">Membrane</keyword>
<keyword evidence="1" id="KW-0812">Transmembrane</keyword>
<gene>
    <name evidence="2" type="ORF">CBF35_05785</name>
</gene>
<name>A0A429ZRZ2_9ENTE</name>
<sequence length="713" mass="82346">MKKIAVVGLVCQLLLIGFVSLLLLNQMVLNNWQFHNKDRLSLLMADEIAQTELTEQRQFLESLAQTYQVSVAKYLWQDQETLIIYTTDQSLQGRLQLKASAQGSSARGSLFSNQDFIWDDPKISIEVRPFREVEETGIVGIYYIDSLPPPIRSVFLEELTAELGNVTYEVVEEYHYRLVDILLDQSLWLVAFSLLLLVNLLSYWQFLLQQTKKIAILNLFGYKGLACFWQTSRSLVYLGLVLVISLLTSVTSYFMVTRGGFYAFWLYSFSLISGYLLLVISYLVLFFLCWRQHSQGFMAERIKDKNNLTLGFWVNQGSKGLLLASLLFLLVDGIHESKELQQEIERQAEWLRTENVYRTNLRLITRDPEVYRPFEVRLKDFYLEALPKGIFLIDASNYHKLSNDEYLYDMNNRSGTELERLTSPAGMSVTINENYLKLNPILKADGQLVSNEDLIYKEEVWNVLVPEVLKEYQFELEKRFLEQFDFQKYLFTEAENQQQGLSLNLIYVKNQQGYFTYDSAIDRLDFTIIDPTAVVDTGNLDPAFYTSWLTSSVFVYSPDENGYRYILPEVMATNTLPSIQSTTSIYDARGAQIKEKTDQLRSLTLVLSLMGGTILYTSYGSLKGYLAINRYRFMIKYLFGYPYFELLWKFIMSQLGLIIVIGAVVWCVTQSLIIMPFLLLLILSEWLIYGCLVSRLTSNDSISNFSKLGGQND</sequence>
<evidence type="ECO:0000313" key="2">
    <source>
        <dbReference type="EMBL" id="RST96418.1"/>
    </source>
</evidence>
<accession>A0A429ZRZ2</accession>
<keyword evidence="1" id="KW-1133">Transmembrane helix</keyword>